<comment type="similarity">
    <text evidence="4">Belongs to the FRG1 family.</text>
</comment>
<dbReference type="EMBL" id="GIIL01001488">
    <property type="protein sequence ID" value="NOV45214.1"/>
    <property type="molecule type" value="Transcribed_RNA"/>
</dbReference>
<dbReference type="CDD" id="cd23338">
    <property type="entry name" value="beta-trefoil_FSCN_FRG1"/>
    <property type="match status" value="1"/>
</dbReference>
<dbReference type="Gene3D" id="2.80.10.50">
    <property type="match status" value="1"/>
</dbReference>
<evidence type="ECO:0000256" key="1">
    <source>
        <dbReference type="ARBA" id="ARBA00004408"/>
    </source>
</evidence>
<proteinExistence type="inferred from homology"/>
<accession>A0A6M2DH41</accession>
<keyword evidence="5" id="KW-0963">Cytoplasm</keyword>
<evidence type="ECO:0000256" key="6">
    <source>
        <dbReference type="ARBA" id="ARBA00022517"/>
    </source>
</evidence>
<dbReference type="GO" id="GO:0006364">
    <property type="term" value="P:rRNA processing"/>
    <property type="evidence" value="ECO:0007669"/>
    <property type="project" value="UniProtKB-KW"/>
</dbReference>
<evidence type="ECO:0000256" key="7">
    <source>
        <dbReference type="ARBA" id="ARBA00022541"/>
    </source>
</evidence>
<organism evidence="12">
    <name type="scientific">Xenopsylla cheopis</name>
    <name type="common">Oriental rat flea</name>
    <name type="synonym">Pulex cheopis</name>
    <dbReference type="NCBI Taxonomy" id="163159"/>
    <lineage>
        <taxon>Eukaryota</taxon>
        <taxon>Metazoa</taxon>
        <taxon>Ecdysozoa</taxon>
        <taxon>Arthropoda</taxon>
        <taxon>Hexapoda</taxon>
        <taxon>Insecta</taxon>
        <taxon>Pterygota</taxon>
        <taxon>Neoptera</taxon>
        <taxon>Endopterygota</taxon>
        <taxon>Siphonaptera</taxon>
        <taxon>Pulicidae</taxon>
        <taxon>Xenopsyllinae</taxon>
        <taxon>Xenopsylla</taxon>
    </lineage>
</organism>
<dbReference type="GO" id="GO:0071013">
    <property type="term" value="C:catalytic step 2 spliceosome"/>
    <property type="evidence" value="ECO:0007669"/>
    <property type="project" value="TreeGrafter"/>
</dbReference>
<evidence type="ECO:0000256" key="11">
    <source>
        <dbReference type="SAM" id="MobiDB-lite"/>
    </source>
</evidence>
<reference evidence="12" key="1">
    <citation type="submission" date="2020-03" db="EMBL/GenBank/DDBJ databases">
        <title>Transcriptomic Profiling of the Digestive Tract of the Rat Flea, Xenopsylla cheopis, Following Blood Feeding and Infection with Yersinia pestis.</title>
        <authorList>
            <person name="Bland D.M."/>
            <person name="Martens C.A."/>
            <person name="Virtaneva K."/>
            <person name="Kanakabandi K."/>
            <person name="Long D."/>
            <person name="Rosenke R."/>
            <person name="Saturday G.A."/>
            <person name="Hoyt F.H."/>
            <person name="Bruno D.P."/>
            <person name="Ribeiro J.M.C."/>
            <person name="Hinnebusch J."/>
        </authorList>
    </citation>
    <scope>NUCLEOTIDE SEQUENCE</scope>
</reference>
<sequence length="259" mass="29303">MSEYDKVRKGKLVFKGEKSKNKKRKHSKAAEKPIEVREDPDAIKHGGWWKTSTITEITGNVALEFGNQTYMKALDNGLFTLGAPHNEGDPPEPEEIFTAIIINENKIALKSGYGKYLSVDKNGIVIGRSDAVGAMEQFEPIFEDGKTAVLGPRNNFVGVDPEDDAIVALSKKANTDEYVVIRTLNERVDEEKVELPTEEKGNLKEVELNYVKKFQKFQDKKIKISAEDKKELKKAKKEGILHETMLDRRSKMKADRYCK</sequence>
<name>A0A6M2DH41_XENCH</name>
<dbReference type="PANTHER" id="PTHR12928">
    <property type="entry name" value="FRG1 PROTEIN"/>
    <property type="match status" value="1"/>
</dbReference>
<dbReference type="GO" id="GO:0005730">
    <property type="term" value="C:nucleolus"/>
    <property type="evidence" value="ECO:0007669"/>
    <property type="project" value="UniProtKB-SubCell"/>
</dbReference>
<evidence type="ECO:0000256" key="5">
    <source>
        <dbReference type="ARBA" id="ARBA00022490"/>
    </source>
</evidence>
<dbReference type="FunFam" id="2.80.10.50:FF:000061">
    <property type="entry name" value="Protein FRG1"/>
    <property type="match status" value="1"/>
</dbReference>
<dbReference type="PANTHER" id="PTHR12928:SF0">
    <property type="entry name" value="FSHD REGION GENE 1"/>
    <property type="match status" value="1"/>
</dbReference>
<dbReference type="InterPro" id="IPR008999">
    <property type="entry name" value="Actin-crosslinking"/>
</dbReference>
<dbReference type="AlphaFoldDB" id="A0A6M2DH41"/>
<comment type="subcellular location">
    <subcellularLocation>
        <location evidence="2">Cytoplasm</location>
    </subcellularLocation>
    <subcellularLocation>
        <location evidence="1">Nucleus</location>
        <location evidence="1">Cajal body</location>
    </subcellularLocation>
    <subcellularLocation>
        <location evidence="3">Nucleus</location>
        <location evidence="3">Nucleolus</location>
    </subcellularLocation>
</comment>
<dbReference type="GO" id="GO:0051015">
    <property type="term" value="F:actin filament binding"/>
    <property type="evidence" value="ECO:0007669"/>
    <property type="project" value="TreeGrafter"/>
</dbReference>
<evidence type="ECO:0000313" key="12">
    <source>
        <dbReference type="EMBL" id="NOV45214.1"/>
    </source>
</evidence>
<dbReference type="GO" id="GO:0015030">
    <property type="term" value="C:Cajal body"/>
    <property type="evidence" value="ECO:0007669"/>
    <property type="project" value="UniProtKB-SubCell"/>
</dbReference>
<dbReference type="SUPFAM" id="SSF50405">
    <property type="entry name" value="Actin-crosslinking proteins"/>
    <property type="match status" value="1"/>
</dbReference>
<feature type="region of interest" description="Disordered" evidence="11">
    <location>
        <begin position="1"/>
        <end position="33"/>
    </location>
</feature>
<evidence type="ECO:0000256" key="4">
    <source>
        <dbReference type="ARBA" id="ARBA00010878"/>
    </source>
</evidence>
<evidence type="ECO:0000256" key="10">
    <source>
        <dbReference type="ARBA" id="ARBA00072064"/>
    </source>
</evidence>
<evidence type="ECO:0000256" key="8">
    <source>
        <dbReference type="ARBA" id="ARBA00022552"/>
    </source>
</evidence>
<evidence type="ECO:0000256" key="9">
    <source>
        <dbReference type="ARBA" id="ARBA00023242"/>
    </source>
</evidence>
<dbReference type="InterPro" id="IPR010414">
    <property type="entry name" value="FRG1"/>
</dbReference>
<keyword evidence="9" id="KW-0539">Nucleus</keyword>
<dbReference type="GO" id="GO:0007517">
    <property type="term" value="P:muscle organ development"/>
    <property type="evidence" value="ECO:0007669"/>
    <property type="project" value="UniProtKB-KW"/>
</dbReference>
<evidence type="ECO:0000256" key="2">
    <source>
        <dbReference type="ARBA" id="ARBA00004496"/>
    </source>
</evidence>
<keyword evidence="7" id="KW-0517">Myogenesis</keyword>
<dbReference type="GO" id="GO:0055120">
    <property type="term" value="C:striated muscle dense body"/>
    <property type="evidence" value="ECO:0007669"/>
    <property type="project" value="TreeGrafter"/>
</dbReference>
<keyword evidence="8" id="KW-0698">rRNA processing</keyword>
<keyword evidence="6" id="KW-0690">Ribosome biogenesis</keyword>
<evidence type="ECO:0000256" key="3">
    <source>
        <dbReference type="ARBA" id="ARBA00004604"/>
    </source>
</evidence>
<protein>
    <recommendedName>
        <fullName evidence="10">Protein FRG1 homolog</fullName>
    </recommendedName>
</protein>
<dbReference type="Pfam" id="PF06229">
    <property type="entry name" value="FRG1"/>
    <property type="match status" value="1"/>
</dbReference>